<keyword evidence="6" id="KW-0969">Cilium</keyword>
<dbReference type="GO" id="GO:0035721">
    <property type="term" value="P:intraciliary retrograde transport"/>
    <property type="evidence" value="ECO:0007669"/>
    <property type="project" value="TreeGrafter"/>
</dbReference>
<evidence type="ECO:0000259" key="10">
    <source>
        <dbReference type="Pfam" id="PF23387"/>
    </source>
</evidence>
<reference evidence="13" key="1">
    <citation type="submission" date="2020-06" db="EMBL/GenBank/DDBJ databases">
        <title>Draft genome of Bugula neritina, a colonial animal packing powerful symbionts and potential medicines.</title>
        <authorList>
            <person name="Rayko M."/>
        </authorList>
    </citation>
    <scope>NUCLEOTIDE SEQUENCE [LARGE SCALE GENOMIC DNA]</scope>
    <source>
        <strain evidence="13">Kwan_BN1</strain>
    </source>
</reference>
<evidence type="ECO:0000256" key="3">
    <source>
        <dbReference type="ARBA" id="ARBA00022574"/>
    </source>
</evidence>
<dbReference type="InterPro" id="IPR039857">
    <property type="entry name" value="Ift122/121"/>
</dbReference>
<organism evidence="13 14">
    <name type="scientific">Bugula neritina</name>
    <name type="common">Brown bryozoan</name>
    <name type="synonym">Sertularia neritina</name>
    <dbReference type="NCBI Taxonomy" id="10212"/>
    <lineage>
        <taxon>Eukaryota</taxon>
        <taxon>Metazoa</taxon>
        <taxon>Spiralia</taxon>
        <taxon>Lophotrochozoa</taxon>
        <taxon>Bryozoa</taxon>
        <taxon>Gymnolaemata</taxon>
        <taxon>Cheilostomatida</taxon>
        <taxon>Flustrina</taxon>
        <taxon>Buguloidea</taxon>
        <taxon>Bugulidae</taxon>
        <taxon>Bugula</taxon>
    </lineage>
</organism>
<evidence type="ECO:0000313" key="13">
    <source>
        <dbReference type="EMBL" id="KAF6028975.1"/>
    </source>
</evidence>
<keyword evidence="2" id="KW-0963">Cytoplasm</keyword>
<dbReference type="InterPro" id="IPR056170">
    <property type="entry name" value="Znf_IFT121-like"/>
</dbReference>
<keyword evidence="7" id="KW-0206">Cytoskeleton</keyword>
<dbReference type="Gene3D" id="1.25.40.470">
    <property type="match status" value="1"/>
</dbReference>
<keyword evidence="8" id="KW-0966">Cell projection</keyword>
<protein>
    <submittedName>
        <fullName evidence="13">WDR35</fullName>
    </submittedName>
</protein>
<proteinExistence type="predicted"/>
<dbReference type="InterPro" id="IPR056157">
    <property type="entry name" value="TPR_IFT80_172_dom"/>
</dbReference>
<evidence type="ECO:0000256" key="6">
    <source>
        <dbReference type="ARBA" id="ARBA00023069"/>
    </source>
</evidence>
<keyword evidence="4" id="KW-0677">Repeat</keyword>
<evidence type="ECO:0000259" key="11">
    <source>
        <dbReference type="Pfam" id="PF23390"/>
    </source>
</evidence>
<dbReference type="EMBL" id="VXIV02001873">
    <property type="protein sequence ID" value="KAF6028975.1"/>
    <property type="molecule type" value="Genomic_DNA"/>
</dbReference>
<evidence type="ECO:0000256" key="8">
    <source>
        <dbReference type="ARBA" id="ARBA00023273"/>
    </source>
</evidence>
<dbReference type="Pfam" id="PF23387">
    <property type="entry name" value="TPR_IFT80_172"/>
    <property type="match status" value="1"/>
</dbReference>
<accession>A0A7J7JSV0</accession>
<dbReference type="PANTHER" id="PTHR12764:SF5">
    <property type="entry name" value="LD29485P"/>
    <property type="match status" value="1"/>
</dbReference>
<evidence type="ECO:0000259" key="9">
    <source>
        <dbReference type="Pfam" id="PF23145"/>
    </source>
</evidence>
<evidence type="ECO:0000313" key="14">
    <source>
        <dbReference type="Proteomes" id="UP000593567"/>
    </source>
</evidence>
<dbReference type="Pfam" id="PF25768">
    <property type="entry name" value="TPR_IFT121"/>
    <property type="match status" value="1"/>
</dbReference>
<feature type="domain" description="IFT80/172/WDR35 TPR" evidence="10">
    <location>
        <begin position="82"/>
        <end position="171"/>
    </location>
</feature>
<gene>
    <name evidence="13" type="ORF">EB796_012726</name>
</gene>
<feature type="domain" description="IFT121-like TPR repeats" evidence="12">
    <location>
        <begin position="383"/>
        <end position="482"/>
    </location>
</feature>
<evidence type="ECO:0000256" key="7">
    <source>
        <dbReference type="ARBA" id="ARBA00023212"/>
    </source>
</evidence>
<comment type="subcellular location">
    <subcellularLocation>
        <location evidence="1">Cytoplasm</location>
        <location evidence="1">Cytoskeleton</location>
        <location evidence="1">Cilium basal body</location>
    </subcellularLocation>
</comment>
<name>A0A7J7JSV0_BUGNE</name>
<keyword evidence="14" id="KW-1185">Reference proteome</keyword>
<evidence type="ECO:0000256" key="1">
    <source>
        <dbReference type="ARBA" id="ARBA00004120"/>
    </source>
</evidence>
<dbReference type="Pfam" id="PF23145">
    <property type="entry name" value="Zf_2nd_IFT121"/>
    <property type="match status" value="1"/>
</dbReference>
<evidence type="ECO:0000256" key="4">
    <source>
        <dbReference type="ARBA" id="ARBA00022737"/>
    </source>
</evidence>
<dbReference type="GO" id="GO:0061512">
    <property type="term" value="P:protein localization to cilium"/>
    <property type="evidence" value="ECO:0007669"/>
    <property type="project" value="TreeGrafter"/>
</dbReference>
<dbReference type="SUPFAM" id="SSF48452">
    <property type="entry name" value="TPR-like"/>
    <property type="match status" value="1"/>
</dbReference>
<dbReference type="PANTHER" id="PTHR12764">
    <property type="entry name" value="WD REPEAT DOMAIN-RELATED"/>
    <property type="match status" value="1"/>
</dbReference>
<dbReference type="InterPro" id="IPR056158">
    <property type="entry name" value="Beta-prop_IFT121_2nd"/>
</dbReference>
<keyword evidence="3" id="KW-0853">WD repeat</keyword>
<evidence type="ECO:0000256" key="5">
    <source>
        <dbReference type="ARBA" id="ARBA00022794"/>
    </source>
</evidence>
<dbReference type="GO" id="GO:0030991">
    <property type="term" value="C:intraciliary transport particle A"/>
    <property type="evidence" value="ECO:0007669"/>
    <property type="project" value="TreeGrafter"/>
</dbReference>
<dbReference type="GO" id="GO:1905515">
    <property type="term" value="P:non-motile cilium assembly"/>
    <property type="evidence" value="ECO:0007669"/>
    <property type="project" value="TreeGrafter"/>
</dbReference>
<dbReference type="GO" id="GO:0097730">
    <property type="term" value="C:non-motile cilium"/>
    <property type="evidence" value="ECO:0007669"/>
    <property type="project" value="TreeGrafter"/>
</dbReference>
<dbReference type="OrthoDB" id="10260567at2759"/>
<dbReference type="InterPro" id="IPR057979">
    <property type="entry name" value="TPR_IFT121"/>
</dbReference>
<dbReference type="InterPro" id="IPR057361">
    <property type="entry name" value="TPR_WDR35"/>
</dbReference>
<comment type="caution">
    <text evidence="13">The sequence shown here is derived from an EMBL/GenBank/DDBJ whole genome shotgun (WGS) entry which is preliminary data.</text>
</comment>
<evidence type="ECO:0000256" key="2">
    <source>
        <dbReference type="ARBA" id="ARBA00022490"/>
    </source>
</evidence>
<evidence type="ECO:0000259" key="12">
    <source>
        <dbReference type="Pfam" id="PF25768"/>
    </source>
</evidence>
<feature type="domain" description="IFT121-like zinc finger" evidence="9">
    <location>
        <begin position="502"/>
        <end position="543"/>
    </location>
</feature>
<dbReference type="Proteomes" id="UP000593567">
    <property type="component" value="Unassembled WGS sequence"/>
</dbReference>
<keyword evidence="5" id="KW-0970">Cilium biogenesis/degradation</keyword>
<dbReference type="AlphaFoldDB" id="A0A7J7JSV0"/>
<dbReference type="InterPro" id="IPR011990">
    <property type="entry name" value="TPR-like_helical_dom_sf"/>
</dbReference>
<dbReference type="Pfam" id="PF23390">
    <property type="entry name" value="Beta-prop_WDR35_2nd"/>
    <property type="match status" value="1"/>
</dbReference>
<sequence length="544" mass="62265">MYVFRNMEPEEPIPTSGYICEFSDLQIQSVLLDEILKDPETPTKDNITEHEIKSLRDTRDLLEKVGLQDSQRFIEENPHPRLWRLLAESALELQEFPVAETAFVKCKDYPGIEFVKRLGNLQSESLKQAEVAAYFGFYDEAEAIYIELDRRDLAVALRKKLGDWFRVVQLLKQGTAGGDDTQLEEAWNQIGNYYADRQKWQQAITFYVQGNNQERLAECYYVLEDYNGLEKMMESLPDNHKLLPDIAQQFVSVGMAEQAVQAFTKEHNVKDIDSLLATYAKHLLSKQKVLSAIELYRKAGRFLEAAKLMYKLADDQSKMETAQPKRIKKMYVLGALLIEQYHESVKQQSKTRNKGKRGAEALSALAGLLEEDSSAGSDTKLIDNAWRGAEAYHFYLLAQRQLYQGHVAKAFVTSQVLTLYEDIMSPKMIHSLIALISVTSKQFATASKSFTKLETLPDLSESEKEEFGDLALEVFIKYSPKDKAPMTFNYHSMTSEDAKKLVCVASGREMNEYQFWMCSTCKHCAYEKEISQYKNCPLCHTSIN</sequence>
<dbReference type="Pfam" id="PF25170">
    <property type="entry name" value="TPR_WDR35"/>
    <property type="match status" value="1"/>
</dbReference>
<feature type="domain" description="IFT121 second beta-propeller" evidence="11">
    <location>
        <begin position="1"/>
        <end position="51"/>
    </location>
</feature>